<accession>A0A4R3YD93</accession>
<organism evidence="1 2">
    <name type="scientific">Testudinibacter aquarius</name>
    <dbReference type="NCBI Taxonomy" id="1524974"/>
    <lineage>
        <taxon>Bacteria</taxon>
        <taxon>Pseudomonadati</taxon>
        <taxon>Pseudomonadota</taxon>
        <taxon>Gammaproteobacteria</taxon>
        <taxon>Pasteurellales</taxon>
        <taxon>Pasteurellaceae</taxon>
        <taxon>Testudinibacter</taxon>
    </lineage>
</organism>
<proteinExistence type="predicted"/>
<evidence type="ECO:0000313" key="1">
    <source>
        <dbReference type="EMBL" id="TCV89980.1"/>
    </source>
</evidence>
<evidence type="ECO:0000313" key="2">
    <source>
        <dbReference type="Proteomes" id="UP000294619"/>
    </source>
</evidence>
<sequence>MKNRLIQNQVIKIYSQNREIASFYRFFLLI</sequence>
<gene>
    <name evidence="1" type="ORF">EDC16_101293</name>
</gene>
<reference evidence="1 2" key="1">
    <citation type="submission" date="2019-03" db="EMBL/GenBank/DDBJ databases">
        <title>Genomic Encyclopedia of Type Strains, Phase IV (KMG-IV): sequencing the most valuable type-strain genomes for metagenomic binning, comparative biology and taxonomic classification.</title>
        <authorList>
            <person name="Goeker M."/>
        </authorList>
    </citation>
    <scope>NUCLEOTIDE SEQUENCE [LARGE SCALE GENOMIC DNA]</scope>
    <source>
        <strain evidence="1 2">DSM 28140</strain>
    </source>
</reference>
<comment type="caution">
    <text evidence="1">The sequence shown here is derived from an EMBL/GenBank/DDBJ whole genome shotgun (WGS) entry which is preliminary data.</text>
</comment>
<dbReference type="Proteomes" id="UP000294619">
    <property type="component" value="Unassembled WGS sequence"/>
</dbReference>
<dbReference type="AlphaFoldDB" id="A0A4R3YD93"/>
<name>A0A4R3YD93_9PAST</name>
<protein>
    <submittedName>
        <fullName evidence="1">Uncharacterized protein</fullName>
    </submittedName>
</protein>
<dbReference type="EMBL" id="SMCP01000001">
    <property type="protein sequence ID" value="TCV89980.1"/>
    <property type="molecule type" value="Genomic_DNA"/>
</dbReference>